<dbReference type="CDD" id="cd05233">
    <property type="entry name" value="SDR_c"/>
    <property type="match status" value="1"/>
</dbReference>
<evidence type="ECO:0000313" key="4">
    <source>
        <dbReference type="Proteomes" id="UP000184330"/>
    </source>
</evidence>
<keyword evidence="2" id="KW-0560">Oxidoreductase</keyword>
<dbReference type="PRINTS" id="PR00081">
    <property type="entry name" value="GDHRDH"/>
</dbReference>
<dbReference type="Proteomes" id="UP000184330">
    <property type="component" value="Unassembled WGS sequence"/>
</dbReference>
<dbReference type="EMBL" id="FJOG01000004">
    <property type="protein sequence ID" value="CZR54073.1"/>
    <property type="molecule type" value="Genomic_DNA"/>
</dbReference>
<sequence>MAIPAYFGYDYITPLRHDVYPSIKPTSTSLSQPEKVVLITGAGKGIGRSIVLSYAKANVACLILLARTKVDLDAVGAEIATINPKIRVRTFAVDVTSEDGIASIAEQVKRLEGRLDILVNNAGYTTPWVLMTESPADDYWRTIEINVKGPILLLHAFLPLLKATGVKTGKGTDAITISSIGAHAIRPTAKSPADDYWRTIEINVKGPILLLHAFLPLLKATGVKTGKGTDAITISSIGAHAIRPTASAYQVSKFALLRLGEFVDVVSVNWDVDGLEKMRGEIEGTDKLKMRMVL</sequence>
<evidence type="ECO:0000256" key="2">
    <source>
        <dbReference type="ARBA" id="ARBA00023002"/>
    </source>
</evidence>
<dbReference type="Pfam" id="PF00106">
    <property type="entry name" value="adh_short"/>
    <property type="match status" value="1"/>
</dbReference>
<dbReference type="GO" id="GO:0016491">
    <property type="term" value="F:oxidoreductase activity"/>
    <property type="evidence" value="ECO:0007669"/>
    <property type="project" value="UniProtKB-KW"/>
</dbReference>
<dbReference type="InterPro" id="IPR036291">
    <property type="entry name" value="NAD(P)-bd_dom_sf"/>
</dbReference>
<keyword evidence="4" id="KW-1185">Reference proteome</keyword>
<protein>
    <recommendedName>
        <fullName evidence="5">Peroxisomal short-chain alcohol dehydrogenase</fullName>
    </recommendedName>
</protein>
<gene>
    <name evidence="3" type="ORF">PAC_03956</name>
</gene>
<dbReference type="PANTHER" id="PTHR43391:SF94">
    <property type="entry name" value="OXIDOREDUCTASE-RELATED"/>
    <property type="match status" value="1"/>
</dbReference>
<name>A0A1L7WMT2_9HELO</name>
<proteinExistence type="inferred from homology"/>
<reference evidence="3 4" key="1">
    <citation type="submission" date="2016-03" db="EMBL/GenBank/DDBJ databases">
        <authorList>
            <person name="Ploux O."/>
        </authorList>
    </citation>
    <scope>NUCLEOTIDE SEQUENCE [LARGE SCALE GENOMIC DNA]</scope>
    <source>
        <strain evidence="3 4">UAMH 11012</strain>
    </source>
</reference>
<evidence type="ECO:0008006" key="5">
    <source>
        <dbReference type="Google" id="ProtNLM"/>
    </source>
</evidence>
<evidence type="ECO:0000313" key="3">
    <source>
        <dbReference type="EMBL" id="CZR54073.1"/>
    </source>
</evidence>
<dbReference type="PANTHER" id="PTHR43391">
    <property type="entry name" value="RETINOL DEHYDROGENASE-RELATED"/>
    <property type="match status" value="1"/>
</dbReference>
<comment type="similarity">
    <text evidence="1">Belongs to the short-chain dehydrogenases/reductases (SDR) family.</text>
</comment>
<organism evidence="3 4">
    <name type="scientific">Phialocephala subalpina</name>
    <dbReference type="NCBI Taxonomy" id="576137"/>
    <lineage>
        <taxon>Eukaryota</taxon>
        <taxon>Fungi</taxon>
        <taxon>Dikarya</taxon>
        <taxon>Ascomycota</taxon>
        <taxon>Pezizomycotina</taxon>
        <taxon>Leotiomycetes</taxon>
        <taxon>Helotiales</taxon>
        <taxon>Mollisiaceae</taxon>
        <taxon>Phialocephala</taxon>
        <taxon>Phialocephala fortinii species complex</taxon>
    </lineage>
</organism>
<dbReference type="InterPro" id="IPR002347">
    <property type="entry name" value="SDR_fam"/>
</dbReference>
<evidence type="ECO:0000256" key="1">
    <source>
        <dbReference type="ARBA" id="ARBA00006484"/>
    </source>
</evidence>
<dbReference type="STRING" id="576137.A0A1L7WMT2"/>
<dbReference type="SUPFAM" id="SSF51735">
    <property type="entry name" value="NAD(P)-binding Rossmann-fold domains"/>
    <property type="match status" value="2"/>
</dbReference>
<accession>A0A1L7WMT2</accession>
<dbReference type="Gene3D" id="3.40.50.720">
    <property type="entry name" value="NAD(P)-binding Rossmann-like Domain"/>
    <property type="match status" value="2"/>
</dbReference>
<dbReference type="AlphaFoldDB" id="A0A1L7WMT2"/>
<dbReference type="OrthoDB" id="1933717at2759"/>